<reference evidence="18" key="1">
    <citation type="submission" date="2022-07" db="EMBL/GenBank/DDBJ databases">
        <title>Chromosome-level genome of Muraenolepis orangiensis.</title>
        <authorList>
            <person name="Kim J."/>
        </authorList>
    </citation>
    <scope>NUCLEOTIDE SEQUENCE</scope>
    <source>
        <strain evidence="18">KU_S4_2022</strain>
        <tissue evidence="18">Muscle</tissue>
    </source>
</reference>
<evidence type="ECO:0000256" key="10">
    <source>
        <dbReference type="ARBA" id="ARBA00023303"/>
    </source>
</evidence>
<evidence type="ECO:0000256" key="7">
    <source>
        <dbReference type="ARBA" id="ARBA00023065"/>
    </source>
</evidence>
<evidence type="ECO:0000313" key="19">
    <source>
        <dbReference type="Proteomes" id="UP001148018"/>
    </source>
</evidence>
<feature type="transmembrane region" description="Helical" evidence="16">
    <location>
        <begin position="217"/>
        <end position="237"/>
    </location>
</feature>
<name>A0A9Q0ESU8_9TELE</name>
<keyword evidence="8 16" id="KW-0472">Membrane</keyword>
<comment type="similarity">
    <text evidence="14">Belongs to the two pore domain potassium channel (TC 1.A.1.8) family.</text>
</comment>
<comment type="catalytic activity">
    <reaction evidence="11">
        <text>K(+)(in) = K(+)(out)</text>
        <dbReference type="Rhea" id="RHEA:29463"/>
        <dbReference type="ChEBI" id="CHEBI:29103"/>
    </reaction>
</comment>
<evidence type="ECO:0000256" key="4">
    <source>
        <dbReference type="ARBA" id="ARBA00022692"/>
    </source>
</evidence>
<dbReference type="PANTHER" id="PTHR11003">
    <property type="entry name" value="POTASSIUM CHANNEL, SUBFAMILY K"/>
    <property type="match status" value="1"/>
</dbReference>
<evidence type="ECO:0000256" key="5">
    <source>
        <dbReference type="ARBA" id="ARBA00022958"/>
    </source>
</evidence>
<organism evidence="18 19">
    <name type="scientific">Muraenolepis orangiensis</name>
    <name type="common">Patagonian moray cod</name>
    <dbReference type="NCBI Taxonomy" id="630683"/>
    <lineage>
        <taxon>Eukaryota</taxon>
        <taxon>Metazoa</taxon>
        <taxon>Chordata</taxon>
        <taxon>Craniata</taxon>
        <taxon>Vertebrata</taxon>
        <taxon>Euteleostomi</taxon>
        <taxon>Actinopterygii</taxon>
        <taxon>Neopterygii</taxon>
        <taxon>Teleostei</taxon>
        <taxon>Neoteleostei</taxon>
        <taxon>Acanthomorphata</taxon>
        <taxon>Zeiogadaria</taxon>
        <taxon>Gadariae</taxon>
        <taxon>Gadiformes</taxon>
        <taxon>Muraenolepidoidei</taxon>
        <taxon>Muraenolepididae</taxon>
        <taxon>Muraenolepis</taxon>
    </lineage>
</organism>
<dbReference type="SMART" id="SM00589">
    <property type="entry name" value="PRY"/>
    <property type="match status" value="1"/>
</dbReference>
<dbReference type="FunFam" id="1.10.287.70:FF:000043">
    <property type="entry name" value="Potassium channel subfamily K member 10 isoform 2"/>
    <property type="match status" value="1"/>
</dbReference>
<keyword evidence="3" id="KW-1003">Cell membrane</keyword>
<comment type="caution">
    <text evidence="18">The sequence shown here is derived from an EMBL/GenBank/DDBJ whole genome shotgun (WGS) entry which is preliminary data.</text>
</comment>
<keyword evidence="10 14" id="KW-0407">Ion channel</keyword>
<accession>A0A9Q0ESU8</accession>
<evidence type="ECO:0000256" key="3">
    <source>
        <dbReference type="ARBA" id="ARBA00022475"/>
    </source>
</evidence>
<dbReference type="PRINTS" id="PR01333">
    <property type="entry name" value="2POREKCHANEL"/>
</dbReference>
<dbReference type="Gene3D" id="2.60.120.920">
    <property type="match status" value="1"/>
</dbReference>
<comment type="subcellular location">
    <subcellularLocation>
        <location evidence="1">Cell membrane</location>
        <topology evidence="1">Multi-pass membrane protein</topology>
    </subcellularLocation>
</comment>
<feature type="transmembrane region" description="Helical" evidence="16">
    <location>
        <begin position="304"/>
        <end position="322"/>
    </location>
</feature>
<dbReference type="InterPro" id="IPR003280">
    <property type="entry name" value="2pore_dom_K_chnl"/>
</dbReference>
<keyword evidence="5" id="KW-0630">Potassium</keyword>
<keyword evidence="4 14" id="KW-0812">Transmembrane</keyword>
<dbReference type="CDD" id="cd13733">
    <property type="entry name" value="SPRY_PRY_C-I_1"/>
    <property type="match status" value="1"/>
</dbReference>
<evidence type="ECO:0000256" key="13">
    <source>
        <dbReference type="ARBA" id="ARBA00044691"/>
    </source>
</evidence>
<evidence type="ECO:0000256" key="9">
    <source>
        <dbReference type="ARBA" id="ARBA00023157"/>
    </source>
</evidence>
<dbReference type="GO" id="GO:0005886">
    <property type="term" value="C:plasma membrane"/>
    <property type="evidence" value="ECO:0007669"/>
    <property type="project" value="UniProtKB-SubCell"/>
</dbReference>
<proteinExistence type="inferred from homology"/>
<feature type="transmembrane region" description="Helical" evidence="16">
    <location>
        <begin position="107"/>
        <end position="128"/>
    </location>
</feature>
<evidence type="ECO:0000256" key="2">
    <source>
        <dbReference type="ARBA" id="ARBA00022448"/>
    </source>
</evidence>
<evidence type="ECO:0000256" key="12">
    <source>
        <dbReference type="ARBA" id="ARBA00044657"/>
    </source>
</evidence>
<comment type="catalytic activity">
    <reaction evidence="12">
        <text>Rb(+)(in) = Rb(+)(out)</text>
        <dbReference type="Rhea" id="RHEA:78547"/>
        <dbReference type="ChEBI" id="CHEBI:49847"/>
    </reaction>
</comment>
<comment type="catalytic activity">
    <reaction evidence="13">
        <text>Cs(+)(in) = Cs(+)(out)</text>
        <dbReference type="Rhea" id="RHEA:78555"/>
        <dbReference type="ChEBI" id="CHEBI:49547"/>
    </reaction>
</comment>
<protein>
    <recommendedName>
        <fullName evidence="17">B30.2/SPRY domain-containing protein</fullName>
    </recommendedName>
</protein>
<evidence type="ECO:0000256" key="6">
    <source>
        <dbReference type="ARBA" id="ARBA00022989"/>
    </source>
</evidence>
<dbReference type="Pfam" id="PF00622">
    <property type="entry name" value="SPRY"/>
    <property type="match status" value="1"/>
</dbReference>
<dbReference type="PANTHER" id="PTHR11003:SF32">
    <property type="entry name" value="POTASSIUM CHANNEL SUBFAMILY K MEMBER 10"/>
    <property type="match status" value="1"/>
</dbReference>
<dbReference type="InterPro" id="IPR003879">
    <property type="entry name" value="Butyrophylin_SPRY"/>
</dbReference>
<feature type="transmembrane region" description="Helical" evidence="16">
    <location>
        <begin position="270"/>
        <end position="292"/>
    </location>
</feature>
<keyword evidence="7 14" id="KW-0406">Ion transport</keyword>
<dbReference type="Pfam" id="PF13765">
    <property type="entry name" value="PRY"/>
    <property type="match status" value="1"/>
</dbReference>
<evidence type="ECO:0000256" key="15">
    <source>
        <dbReference type="SAM" id="MobiDB-lite"/>
    </source>
</evidence>
<dbReference type="InterPro" id="IPR043136">
    <property type="entry name" value="B30.2/SPRY_sf"/>
</dbReference>
<evidence type="ECO:0000259" key="17">
    <source>
        <dbReference type="PROSITE" id="PS50188"/>
    </source>
</evidence>
<keyword evidence="2 14" id="KW-0813">Transport</keyword>
<dbReference type="InterPro" id="IPR013099">
    <property type="entry name" value="K_chnl_dom"/>
</dbReference>
<dbReference type="InterPro" id="IPR001870">
    <property type="entry name" value="B30.2/SPRY"/>
</dbReference>
<dbReference type="SUPFAM" id="SSF49899">
    <property type="entry name" value="Concanavalin A-like lectins/glucanases"/>
    <property type="match status" value="1"/>
</dbReference>
<evidence type="ECO:0000313" key="18">
    <source>
        <dbReference type="EMBL" id="KAJ3612765.1"/>
    </source>
</evidence>
<keyword evidence="6 16" id="KW-1133">Transmembrane helix</keyword>
<dbReference type="OrthoDB" id="297496at2759"/>
<dbReference type="InterPro" id="IPR003877">
    <property type="entry name" value="SPRY_dom"/>
</dbReference>
<dbReference type="Proteomes" id="UP001148018">
    <property type="component" value="Unassembled WGS sequence"/>
</dbReference>
<dbReference type="GO" id="GO:0015271">
    <property type="term" value="F:outward rectifier potassium channel activity"/>
    <property type="evidence" value="ECO:0007669"/>
    <property type="project" value="TreeGrafter"/>
</dbReference>
<dbReference type="PRINTS" id="PR01407">
    <property type="entry name" value="BUTYPHLNCDUF"/>
</dbReference>
<dbReference type="SUPFAM" id="SSF81324">
    <property type="entry name" value="Voltage-gated potassium channels"/>
    <property type="match status" value="2"/>
</dbReference>
<feature type="region of interest" description="Disordered" evidence="15">
    <location>
        <begin position="464"/>
        <end position="484"/>
    </location>
</feature>
<feature type="transmembrane region" description="Helical" evidence="16">
    <location>
        <begin position="337"/>
        <end position="359"/>
    </location>
</feature>
<dbReference type="InterPro" id="IPR006574">
    <property type="entry name" value="PRY"/>
</dbReference>
<dbReference type="AlphaFoldDB" id="A0A9Q0ESU8"/>
<evidence type="ECO:0000256" key="1">
    <source>
        <dbReference type="ARBA" id="ARBA00004651"/>
    </source>
</evidence>
<feature type="region of interest" description="Disordered" evidence="15">
    <location>
        <begin position="711"/>
        <end position="743"/>
    </location>
</feature>
<dbReference type="GO" id="GO:0022841">
    <property type="term" value="F:potassium ion leak channel activity"/>
    <property type="evidence" value="ECO:0007669"/>
    <property type="project" value="TreeGrafter"/>
</dbReference>
<sequence length="790" mass="88230">MKFPIEHPRKQVNWDPEQVAIQTTLAPPKKAQPGTAKSSLVQATVAAMQSPSAAAGGGGGYDGKANGHCPLPRLSISSRSASVVASMDAGYEAAEAALHSVMKWKTVLAVFVVVVLYLVCGGLAFRALEQPFESDQKDSITLEKATFLRRHACVTPNELEALIKHSIDAVSAGVSPMGDTSYNSSYWDLGSAFFFAGTVITTIGYGNIAPSTEGGKIFCILYAIFGIPLFGFLLAGIGDQLGTIFVKSILRVEKIFRQKHKQISQTKIRVVSTILFILAGCIVFVTIPAVIFKHIEGWSTLESIYFVVITLTTIGIGDYVAGGDRRIEYKPWYKPLVWFWILVGLAYFAAVLSMIGDWLRVLSKKTKEEVGEFKAHAAEWKASVRAEFRETRRRLSVDVHDKLQRATTIRNMERRQLGLEQRAQSLDMLSHERRAVFSSLDAGRFKNSSQESIDTKLNNLRLKGAGEHHPCGPLEPSRAQPPLHRSRTRAGMMTTATAPPVPCCSSSSSSSSSEENLFGLRFGSLARLVKRQRSREVKRVIPEDTVQQHEIDVTLDPDTAYYDLELSEDGKQVLHKYIALDPRYPNNPPTKRVGVLTKQSFSSGRFYLEVQVQETTRWRFGVARKSINRNEEIKPNLKNGCWTIDFQLKKGVFIAADGLPLKLRTNPKKVGMFVDYDEGLVSFYDVEARNHIYSLIGCSFREPLHPLISPCVNGDRHDEDEMNNDEEGDPLQDVSYNDEDEDEDALSLLCRAIERKTLHSRQYRNDDDMDEEEDDKKRPLLVICQSNKLG</sequence>
<dbReference type="InterPro" id="IPR013320">
    <property type="entry name" value="ConA-like_dom_sf"/>
</dbReference>
<evidence type="ECO:0000256" key="8">
    <source>
        <dbReference type="ARBA" id="ARBA00023136"/>
    </source>
</evidence>
<dbReference type="Pfam" id="PF07885">
    <property type="entry name" value="Ion_trans_2"/>
    <property type="match status" value="2"/>
</dbReference>
<keyword evidence="9" id="KW-1015">Disulfide bond</keyword>
<feature type="compositionally biased region" description="Acidic residues" evidence="15">
    <location>
        <begin position="720"/>
        <end position="743"/>
    </location>
</feature>
<dbReference type="SMART" id="SM00449">
    <property type="entry name" value="SPRY"/>
    <property type="match status" value="1"/>
</dbReference>
<dbReference type="Gene3D" id="1.10.287.70">
    <property type="match status" value="1"/>
</dbReference>
<feature type="transmembrane region" description="Helical" evidence="16">
    <location>
        <begin position="186"/>
        <end position="205"/>
    </location>
</feature>
<dbReference type="EMBL" id="JANIIK010000035">
    <property type="protein sequence ID" value="KAJ3612765.1"/>
    <property type="molecule type" value="Genomic_DNA"/>
</dbReference>
<gene>
    <name evidence="18" type="ORF">NHX12_019023</name>
</gene>
<keyword evidence="19" id="KW-1185">Reference proteome</keyword>
<dbReference type="GO" id="GO:0030322">
    <property type="term" value="P:stabilization of membrane potential"/>
    <property type="evidence" value="ECO:0007669"/>
    <property type="project" value="TreeGrafter"/>
</dbReference>
<evidence type="ECO:0000256" key="11">
    <source>
        <dbReference type="ARBA" id="ARBA00034430"/>
    </source>
</evidence>
<evidence type="ECO:0000256" key="14">
    <source>
        <dbReference type="RuleBase" id="RU003857"/>
    </source>
</evidence>
<dbReference type="PROSITE" id="PS50188">
    <property type="entry name" value="B302_SPRY"/>
    <property type="match status" value="1"/>
</dbReference>
<evidence type="ECO:0000256" key="16">
    <source>
        <dbReference type="SAM" id="Phobius"/>
    </source>
</evidence>
<feature type="domain" description="B30.2/SPRY" evidence="17">
    <location>
        <begin position="533"/>
        <end position="729"/>
    </location>
</feature>